<dbReference type="EMBL" id="GDJX01010094">
    <property type="protein sequence ID" value="JAT57842.1"/>
    <property type="molecule type" value="Transcribed_RNA"/>
</dbReference>
<evidence type="ECO:0000256" key="5">
    <source>
        <dbReference type="ARBA" id="ARBA00023242"/>
    </source>
</evidence>
<dbReference type="PROSITE" id="PS51369">
    <property type="entry name" value="TCP"/>
    <property type="match status" value="1"/>
</dbReference>
<feature type="non-terminal residue" evidence="8">
    <location>
        <position position="281"/>
    </location>
</feature>
<comment type="subcellular location">
    <subcellularLocation>
        <location evidence="1">Nucleus</location>
    </subcellularLocation>
</comment>
<feature type="region of interest" description="Disordered" evidence="6">
    <location>
        <begin position="216"/>
        <end position="281"/>
    </location>
</feature>
<dbReference type="InterPro" id="IPR005333">
    <property type="entry name" value="Transcription_factor_TCP"/>
</dbReference>
<evidence type="ECO:0000256" key="6">
    <source>
        <dbReference type="SAM" id="MobiDB-lite"/>
    </source>
</evidence>
<dbReference type="GO" id="GO:0003700">
    <property type="term" value="F:DNA-binding transcription factor activity"/>
    <property type="evidence" value="ECO:0007669"/>
    <property type="project" value="InterPro"/>
</dbReference>
<organism evidence="8">
    <name type="scientific">Anthurium amnicola</name>
    <dbReference type="NCBI Taxonomy" id="1678845"/>
    <lineage>
        <taxon>Eukaryota</taxon>
        <taxon>Viridiplantae</taxon>
        <taxon>Streptophyta</taxon>
        <taxon>Embryophyta</taxon>
        <taxon>Tracheophyta</taxon>
        <taxon>Spermatophyta</taxon>
        <taxon>Magnoliopsida</taxon>
        <taxon>Liliopsida</taxon>
        <taxon>Araceae</taxon>
        <taxon>Pothoideae</taxon>
        <taxon>Potheae</taxon>
        <taxon>Anthurium</taxon>
    </lineage>
</organism>
<proteinExistence type="predicted"/>
<feature type="domain" description="TCP" evidence="7">
    <location>
        <begin position="153"/>
        <end position="211"/>
    </location>
</feature>
<sequence length="281" mass="30643">QEHKIGTWGLGNKSQQSQGLKYSFRTASQRHPSSPYLRQLCLCLSSSPSESSPAAPGDGSKKRKRRWQQQQQQRCLVGPPPWAATASYSEYAHFSERMGESQQHHEHPLLHHHQHHLAAQQGRPPANSRLGVLKGAGEIVEVQGGHIVRSTGRKDRHSKVVTAKGPRDRRVRLSAHTAIQFYDVQDRLGYDRPSKAVDWLIENAKAAIDELAELPAWRPLAPDPPPELDRGGAPEQEAADSAGDSGQKPMPGAEPSASSSAYGFGTGSFLPPSLDSDAIAD</sequence>
<feature type="compositionally biased region" description="Polar residues" evidence="6">
    <location>
        <begin position="12"/>
        <end position="31"/>
    </location>
</feature>
<protein>
    <submittedName>
        <fullName evidence="8">Transcription factor TCP4</fullName>
    </submittedName>
</protein>
<feature type="non-terminal residue" evidence="8">
    <location>
        <position position="1"/>
    </location>
</feature>
<feature type="region of interest" description="Disordered" evidence="6">
    <location>
        <begin position="46"/>
        <end position="81"/>
    </location>
</feature>
<dbReference type="GO" id="GO:0043565">
    <property type="term" value="F:sequence-specific DNA binding"/>
    <property type="evidence" value="ECO:0007669"/>
    <property type="project" value="TreeGrafter"/>
</dbReference>
<dbReference type="InterPro" id="IPR017887">
    <property type="entry name" value="TF_TCP_subgr"/>
</dbReference>
<keyword evidence="2" id="KW-0805">Transcription regulation</keyword>
<gene>
    <name evidence="8" type="primary">TCP4_2</name>
    <name evidence="8" type="ORF">g.49346</name>
</gene>
<dbReference type="PANTHER" id="PTHR31072:SF276">
    <property type="entry name" value="SAP DOMAIN-CONTAINING PROTEIN"/>
    <property type="match status" value="1"/>
</dbReference>
<dbReference type="Pfam" id="PF03634">
    <property type="entry name" value="TCP"/>
    <property type="match status" value="1"/>
</dbReference>
<evidence type="ECO:0000256" key="3">
    <source>
        <dbReference type="ARBA" id="ARBA00023125"/>
    </source>
</evidence>
<feature type="region of interest" description="Disordered" evidence="6">
    <location>
        <begin position="95"/>
        <end position="130"/>
    </location>
</feature>
<name>A0A1D1YT95_9ARAE</name>
<feature type="compositionally biased region" description="Basic and acidic residues" evidence="6">
    <location>
        <begin position="95"/>
        <end position="109"/>
    </location>
</feature>
<feature type="region of interest" description="Disordered" evidence="6">
    <location>
        <begin position="149"/>
        <end position="168"/>
    </location>
</feature>
<feature type="compositionally biased region" description="Low complexity" evidence="6">
    <location>
        <begin position="46"/>
        <end position="56"/>
    </location>
</feature>
<dbReference type="PANTHER" id="PTHR31072">
    <property type="entry name" value="TRANSCRIPTION FACTOR TCP4-RELATED"/>
    <property type="match status" value="1"/>
</dbReference>
<evidence type="ECO:0000256" key="4">
    <source>
        <dbReference type="ARBA" id="ARBA00023163"/>
    </source>
</evidence>
<keyword evidence="5" id="KW-0539">Nucleus</keyword>
<accession>A0A1D1YT95</accession>
<keyword evidence="3" id="KW-0238">DNA-binding</keyword>
<feature type="region of interest" description="Disordered" evidence="6">
    <location>
        <begin position="1"/>
        <end position="31"/>
    </location>
</feature>
<evidence type="ECO:0000256" key="2">
    <source>
        <dbReference type="ARBA" id="ARBA00023015"/>
    </source>
</evidence>
<evidence type="ECO:0000313" key="8">
    <source>
        <dbReference type="EMBL" id="JAT57842.1"/>
    </source>
</evidence>
<dbReference type="GO" id="GO:0005634">
    <property type="term" value="C:nucleus"/>
    <property type="evidence" value="ECO:0007669"/>
    <property type="project" value="UniProtKB-SubCell"/>
</dbReference>
<evidence type="ECO:0000259" key="7">
    <source>
        <dbReference type="PROSITE" id="PS51369"/>
    </source>
</evidence>
<dbReference type="AlphaFoldDB" id="A0A1D1YT95"/>
<reference evidence="8" key="1">
    <citation type="submission" date="2015-07" db="EMBL/GenBank/DDBJ databases">
        <title>Transcriptome Assembly of Anthurium amnicola.</title>
        <authorList>
            <person name="Suzuki J."/>
        </authorList>
    </citation>
    <scope>NUCLEOTIDE SEQUENCE</scope>
</reference>
<keyword evidence="4" id="KW-0804">Transcription</keyword>
<evidence type="ECO:0000256" key="1">
    <source>
        <dbReference type="ARBA" id="ARBA00004123"/>
    </source>
</evidence>